<organism evidence="5 6">
    <name type="scientific">Clitoria ternatea</name>
    <name type="common">Butterfly pea</name>
    <dbReference type="NCBI Taxonomy" id="43366"/>
    <lineage>
        <taxon>Eukaryota</taxon>
        <taxon>Viridiplantae</taxon>
        <taxon>Streptophyta</taxon>
        <taxon>Embryophyta</taxon>
        <taxon>Tracheophyta</taxon>
        <taxon>Spermatophyta</taxon>
        <taxon>Magnoliopsida</taxon>
        <taxon>eudicotyledons</taxon>
        <taxon>Gunneridae</taxon>
        <taxon>Pentapetalae</taxon>
        <taxon>rosids</taxon>
        <taxon>fabids</taxon>
        <taxon>Fabales</taxon>
        <taxon>Fabaceae</taxon>
        <taxon>Papilionoideae</taxon>
        <taxon>50 kb inversion clade</taxon>
        <taxon>NPAAA clade</taxon>
        <taxon>indigoferoid/millettioid clade</taxon>
        <taxon>Phaseoleae</taxon>
        <taxon>Clitoria</taxon>
    </lineage>
</organism>
<dbReference type="EMBL" id="JAYKXN010000001">
    <property type="protein sequence ID" value="KAK7317777.1"/>
    <property type="molecule type" value="Genomic_DNA"/>
</dbReference>
<dbReference type="GO" id="GO:0008146">
    <property type="term" value="F:sulfotransferase activity"/>
    <property type="evidence" value="ECO:0007669"/>
    <property type="project" value="InterPro"/>
</dbReference>
<evidence type="ECO:0000256" key="1">
    <source>
        <dbReference type="ARBA" id="ARBA00005771"/>
    </source>
</evidence>
<comment type="similarity">
    <text evidence="1 3">Belongs to the sulfotransferase 1 family.</text>
</comment>
<evidence type="ECO:0000259" key="4">
    <source>
        <dbReference type="Pfam" id="PF00685"/>
    </source>
</evidence>
<protein>
    <recommendedName>
        <fullName evidence="3">Sulfotransferase</fullName>
        <ecNumber evidence="3">2.8.2.-</ecNumber>
    </recommendedName>
</protein>
<dbReference type="EC" id="2.8.2.-" evidence="3"/>
<evidence type="ECO:0000313" key="6">
    <source>
        <dbReference type="Proteomes" id="UP001359559"/>
    </source>
</evidence>
<comment type="caution">
    <text evidence="5">The sequence shown here is derived from an EMBL/GenBank/DDBJ whole genome shotgun (WGS) entry which is preliminary data.</text>
</comment>
<dbReference type="Gene3D" id="3.40.50.300">
    <property type="entry name" value="P-loop containing nucleotide triphosphate hydrolases"/>
    <property type="match status" value="1"/>
</dbReference>
<dbReference type="InterPro" id="IPR027417">
    <property type="entry name" value="P-loop_NTPase"/>
</dbReference>
<gene>
    <name evidence="5" type="ORF">RJT34_02288</name>
</gene>
<keyword evidence="6" id="KW-1185">Reference proteome</keyword>
<name>A0AAN9Q0V5_CLITE</name>
<evidence type="ECO:0000256" key="3">
    <source>
        <dbReference type="RuleBase" id="RU361155"/>
    </source>
</evidence>
<reference evidence="5 6" key="1">
    <citation type="submission" date="2024-01" db="EMBL/GenBank/DDBJ databases">
        <title>The genomes of 5 underutilized Papilionoideae crops provide insights into root nodulation and disease resistance.</title>
        <authorList>
            <person name="Yuan L."/>
        </authorList>
    </citation>
    <scope>NUCLEOTIDE SEQUENCE [LARGE SCALE GENOMIC DNA]</scope>
    <source>
        <strain evidence="5">LY-2023</strain>
        <tissue evidence="5">Leaf</tissue>
    </source>
</reference>
<dbReference type="Pfam" id="PF00685">
    <property type="entry name" value="Sulfotransfer_1"/>
    <property type="match status" value="1"/>
</dbReference>
<dbReference type="AlphaFoldDB" id="A0AAN9Q0V5"/>
<keyword evidence="2 3" id="KW-0808">Transferase</keyword>
<accession>A0AAN9Q0V5</accession>
<feature type="domain" description="Sulfotransferase" evidence="4">
    <location>
        <begin position="67"/>
        <end position="328"/>
    </location>
</feature>
<dbReference type="InterPro" id="IPR000863">
    <property type="entry name" value="Sulfotransferase_dom"/>
</dbReference>
<dbReference type="SUPFAM" id="SSF52540">
    <property type="entry name" value="P-loop containing nucleoside triphosphate hydrolases"/>
    <property type="match status" value="1"/>
</dbReference>
<proteinExistence type="inferred from homology"/>
<evidence type="ECO:0000313" key="5">
    <source>
        <dbReference type="EMBL" id="KAK7317777.1"/>
    </source>
</evidence>
<dbReference type="PANTHER" id="PTHR11783">
    <property type="entry name" value="SULFOTRANSFERASE SULT"/>
    <property type="match status" value="1"/>
</dbReference>
<dbReference type="Proteomes" id="UP001359559">
    <property type="component" value="Unassembled WGS sequence"/>
</dbReference>
<sequence>MQESESSDLPKYLEEKELSNEWKEVIGSLRTEKGWVANHLHNYQGFWHNTRQLQGVLSCQKNFHAHDTDILIVTTPKSGTTWLKAWTFALLNRNQYPPNTQNPNHPLLTKNPHFLVPFLELNLYIDKDTLPNLFSFSSPRLFSTHLPYVSLPKSVKDSTCKIVYLCRDPKDTFVSLWHFTNKLRPPSRGANSLEEAFDKFCRGVSLCGPFWAHLLGYWQKSLEEPKKIMFMRFEEMKMKPKFVLKELARFLGCPFSQEEEDEGVVDDILKLCSFDNLSNLQVNRDGKLSSGEEHQAFFRLGQIGDWKNHLTTEMIQQLHTITEKQLAQQGLRF</sequence>
<evidence type="ECO:0000256" key="2">
    <source>
        <dbReference type="ARBA" id="ARBA00022679"/>
    </source>
</evidence>